<evidence type="ECO:0000313" key="6">
    <source>
        <dbReference type="Proteomes" id="UP001385848"/>
    </source>
</evidence>
<name>A0A5N1ID01_LACJE</name>
<dbReference type="EMBL" id="JBBVUL010000027">
    <property type="protein sequence ID" value="MEL0566028.1"/>
    <property type="molecule type" value="Genomic_DNA"/>
</dbReference>
<organism evidence="3 5">
    <name type="scientific">Lactobacillus jensenii</name>
    <dbReference type="NCBI Taxonomy" id="109790"/>
    <lineage>
        <taxon>Bacteria</taxon>
        <taxon>Bacillati</taxon>
        <taxon>Bacillota</taxon>
        <taxon>Bacilli</taxon>
        <taxon>Lactobacillales</taxon>
        <taxon>Lactobacillaceae</taxon>
        <taxon>Lactobacillus</taxon>
    </lineage>
</organism>
<reference evidence="3 5" key="1">
    <citation type="submission" date="2019-09" db="EMBL/GenBank/DDBJ databases">
        <title>Draft genome sequence assemblies of isolates from the urinary tract.</title>
        <authorList>
            <person name="Mores C.R."/>
            <person name="Putonti C."/>
            <person name="Wolfe A.J."/>
        </authorList>
    </citation>
    <scope>NUCLEOTIDE SEQUENCE [LARGE SCALE GENOMIC DNA]</scope>
    <source>
        <strain evidence="3 5">UMB246</strain>
    </source>
</reference>
<evidence type="ECO:0000259" key="2">
    <source>
        <dbReference type="Pfam" id="PF13472"/>
    </source>
</evidence>
<dbReference type="Proteomes" id="UP000327236">
    <property type="component" value="Unassembled WGS sequence"/>
</dbReference>
<feature type="transmembrane region" description="Helical" evidence="1">
    <location>
        <begin position="244"/>
        <end position="267"/>
    </location>
</feature>
<keyword evidence="1" id="KW-1133">Transmembrane helix</keyword>
<dbReference type="InterPro" id="IPR013830">
    <property type="entry name" value="SGNH_hydro"/>
</dbReference>
<keyword evidence="1" id="KW-0472">Membrane</keyword>
<evidence type="ECO:0000256" key="1">
    <source>
        <dbReference type="SAM" id="Phobius"/>
    </source>
</evidence>
<protein>
    <submittedName>
        <fullName evidence="3 4">Lipase</fullName>
    </submittedName>
</protein>
<sequence length="268" mass="31075">MKLLLTGDSIVARHEGLSEPHINAYLKENFSDIEIVNTAVPGINSRYLLAHLNELVLKQVKADYLIILIGTNDCAFHKKIEEEEFWTNLNKVAKKILNKYEAKQVILVSPPAVDEEKQRVRDNETVEKYANWVQRVANDYGMHYLNLFHKMNTDDHELEEICHGLRNDGLHFGKIGYQIFGDGLIDEIRPKKWHQKIIDKSQTATYTVTKLPLRILICNIRDCLYIVIKRMELIEERILDNPNWGLSLNKIIILGGLGLIWLFISVFR</sequence>
<evidence type="ECO:0000313" key="4">
    <source>
        <dbReference type="EMBL" id="MEL0566028.1"/>
    </source>
</evidence>
<gene>
    <name evidence="4" type="ORF">AAC431_08945</name>
    <name evidence="3" type="ORF">F6H94_03565</name>
</gene>
<dbReference type="Proteomes" id="UP001385848">
    <property type="component" value="Unassembled WGS sequence"/>
</dbReference>
<feature type="domain" description="SGNH hydrolase-type esterase" evidence="2">
    <location>
        <begin position="7"/>
        <end position="179"/>
    </location>
</feature>
<dbReference type="InterPro" id="IPR036514">
    <property type="entry name" value="SGNH_hydro_sf"/>
</dbReference>
<dbReference type="EMBL" id="VYWW01000011">
    <property type="protein sequence ID" value="KAA9323149.1"/>
    <property type="molecule type" value="Genomic_DNA"/>
</dbReference>
<accession>A0A5N1ID01</accession>
<proteinExistence type="predicted"/>
<comment type="caution">
    <text evidence="3">The sequence shown here is derived from an EMBL/GenBank/DDBJ whole genome shotgun (WGS) entry which is preliminary data.</text>
</comment>
<dbReference type="PANTHER" id="PTHR14209:SF19">
    <property type="entry name" value="ISOAMYL ACETATE-HYDROLYZING ESTERASE 1 HOMOLOG"/>
    <property type="match status" value="1"/>
</dbReference>
<dbReference type="Gene3D" id="3.40.50.1110">
    <property type="entry name" value="SGNH hydrolase"/>
    <property type="match status" value="1"/>
</dbReference>
<dbReference type="InterPro" id="IPR045136">
    <property type="entry name" value="Iah1-like"/>
</dbReference>
<dbReference type="RefSeq" id="WP_006585392.1">
    <property type="nucleotide sequence ID" value="NZ_CATOUV010000001.1"/>
</dbReference>
<dbReference type="PANTHER" id="PTHR14209">
    <property type="entry name" value="ISOAMYL ACETATE-HYDROLYZING ESTERASE 1"/>
    <property type="match status" value="1"/>
</dbReference>
<dbReference type="OrthoDB" id="388542at2"/>
<evidence type="ECO:0000313" key="3">
    <source>
        <dbReference type="EMBL" id="KAA9323149.1"/>
    </source>
</evidence>
<dbReference type="AlphaFoldDB" id="A0A5N1ID01"/>
<dbReference type="Pfam" id="PF13472">
    <property type="entry name" value="Lipase_GDSL_2"/>
    <property type="match status" value="1"/>
</dbReference>
<keyword evidence="1" id="KW-0812">Transmembrane</keyword>
<evidence type="ECO:0000313" key="5">
    <source>
        <dbReference type="Proteomes" id="UP000327236"/>
    </source>
</evidence>
<dbReference type="SUPFAM" id="SSF52266">
    <property type="entry name" value="SGNH hydrolase"/>
    <property type="match status" value="1"/>
</dbReference>
<reference evidence="4 6" key="2">
    <citation type="submission" date="2024-04" db="EMBL/GenBank/DDBJ databases">
        <title>Three lactobacilli isolated from voided urine samples from females with type 2 diabetes.</title>
        <authorList>
            <person name="Kula A."/>
            <person name="Stegman N."/>
            <person name="Putonti C."/>
        </authorList>
    </citation>
    <scope>NUCLEOTIDE SEQUENCE [LARGE SCALE GENOMIC DNA]</scope>
    <source>
        <strain evidence="4 6">1855</strain>
    </source>
</reference>
<keyword evidence="6" id="KW-1185">Reference proteome</keyword>